<accession>A0ACB8FHK9</accession>
<dbReference type="Proteomes" id="UP000827872">
    <property type="component" value="Linkage Group LG04"/>
</dbReference>
<sequence>MVGVSEPFTEQLEGMPGWILAKIHINGQEFLSTMQTSHNSPKCSPMLLLGKGDHPGMAQMGGRSQSRKRESMEITTPFHPWKCPLSLSHCLHRFLHSSVSTE</sequence>
<dbReference type="EMBL" id="CM037617">
    <property type="protein sequence ID" value="KAH8004360.1"/>
    <property type="molecule type" value="Genomic_DNA"/>
</dbReference>
<comment type="caution">
    <text evidence="1">The sequence shown here is derived from an EMBL/GenBank/DDBJ whole genome shotgun (WGS) entry which is preliminary data.</text>
</comment>
<organism evidence="1 2">
    <name type="scientific">Sphaerodactylus townsendi</name>
    <dbReference type="NCBI Taxonomy" id="933632"/>
    <lineage>
        <taxon>Eukaryota</taxon>
        <taxon>Metazoa</taxon>
        <taxon>Chordata</taxon>
        <taxon>Craniata</taxon>
        <taxon>Vertebrata</taxon>
        <taxon>Euteleostomi</taxon>
        <taxon>Lepidosauria</taxon>
        <taxon>Squamata</taxon>
        <taxon>Bifurcata</taxon>
        <taxon>Gekkota</taxon>
        <taxon>Sphaerodactylidae</taxon>
        <taxon>Sphaerodactylus</taxon>
    </lineage>
</organism>
<proteinExistence type="predicted"/>
<gene>
    <name evidence="1" type="ORF">K3G42_009232</name>
</gene>
<reference evidence="1" key="1">
    <citation type="submission" date="2021-08" db="EMBL/GenBank/DDBJ databases">
        <title>The first chromosome-level gecko genome reveals the dynamic sex chromosomes of Neotropical dwarf geckos (Sphaerodactylidae: Sphaerodactylus).</title>
        <authorList>
            <person name="Pinto B.J."/>
            <person name="Keating S.E."/>
            <person name="Gamble T."/>
        </authorList>
    </citation>
    <scope>NUCLEOTIDE SEQUENCE</scope>
    <source>
        <strain evidence="1">TG3544</strain>
    </source>
</reference>
<evidence type="ECO:0000313" key="2">
    <source>
        <dbReference type="Proteomes" id="UP000827872"/>
    </source>
</evidence>
<keyword evidence="2" id="KW-1185">Reference proteome</keyword>
<name>A0ACB8FHK9_9SAUR</name>
<protein>
    <submittedName>
        <fullName evidence="1">Uncharacterized protein</fullName>
    </submittedName>
</protein>
<evidence type="ECO:0000313" key="1">
    <source>
        <dbReference type="EMBL" id="KAH8004360.1"/>
    </source>
</evidence>